<keyword evidence="1" id="KW-0732">Signal</keyword>
<keyword evidence="4" id="KW-1185">Reference proteome</keyword>
<dbReference type="CTD" id="8239469"/>
<sequence length="173" mass="18481">MIAKCIVVLAIVAQINANVISGGQTVATRNIVARGKYPVVLQNPGPAIDKRVPVTTSHVQTPVQVKPTVRLPACIPAPKTVSHTCTCYKTVMRPTVQQQYITVPSVQRYIETTHQPVVEHIHYEACPVNCPDTVSEVAYARPMVGNVVGVATPVQVASAVPVATFSTGCQQCV</sequence>
<feature type="signal peptide" evidence="1">
    <location>
        <begin position="1"/>
        <end position="17"/>
    </location>
</feature>
<dbReference type="EMBL" id="DS235100">
    <property type="protein sequence ID" value="EEB11940.1"/>
    <property type="molecule type" value="Genomic_DNA"/>
</dbReference>
<gene>
    <name evidence="3" type="primary">8239469</name>
    <name evidence="2" type="ORF">Phum_PHUM146150</name>
</gene>
<dbReference type="eggNOG" id="ENOG502T90D">
    <property type="taxonomic scope" value="Eukaryota"/>
</dbReference>
<dbReference type="HOGENOM" id="CLU_1549479_0_0_1"/>
<proteinExistence type="predicted"/>
<dbReference type="Proteomes" id="UP000009046">
    <property type="component" value="Unassembled WGS sequence"/>
</dbReference>
<dbReference type="EMBL" id="AAZO01001692">
    <property type="status" value="NOT_ANNOTATED_CDS"/>
    <property type="molecule type" value="Genomic_DNA"/>
</dbReference>
<evidence type="ECO:0000256" key="1">
    <source>
        <dbReference type="SAM" id="SignalP"/>
    </source>
</evidence>
<evidence type="ECO:0000313" key="2">
    <source>
        <dbReference type="EMBL" id="EEB11940.1"/>
    </source>
</evidence>
<dbReference type="KEGG" id="phu:Phum_PHUM146150"/>
<organism>
    <name type="scientific">Pediculus humanus subsp. corporis</name>
    <name type="common">Body louse</name>
    <dbReference type="NCBI Taxonomy" id="121224"/>
    <lineage>
        <taxon>Eukaryota</taxon>
        <taxon>Metazoa</taxon>
        <taxon>Ecdysozoa</taxon>
        <taxon>Arthropoda</taxon>
        <taxon>Hexapoda</taxon>
        <taxon>Insecta</taxon>
        <taxon>Pterygota</taxon>
        <taxon>Neoptera</taxon>
        <taxon>Paraneoptera</taxon>
        <taxon>Psocodea</taxon>
        <taxon>Troctomorpha</taxon>
        <taxon>Phthiraptera</taxon>
        <taxon>Anoplura</taxon>
        <taxon>Pediculidae</taxon>
        <taxon>Pediculus</taxon>
    </lineage>
</organism>
<dbReference type="VEuPathDB" id="VectorBase:PHUM146150"/>
<dbReference type="GeneID" id="8239469"/>
<reference evidence="2" key="2">
    <citation type="submission" date="2007-04" db="EMBL/GenBank/DDBJ databases">
        <title>The genome of the human body louse.</title>
        <authorList>
            <consortium name="The Human Body Louse Genome Consortium"/>
            <person name="Kirkness E."/>
            <person name="Walenz B."/>
            <person name="Hass B."/>
            <person name="Bruggner R."/>
            <person name="Strausberg R."/>
        </authorList>
    </citation>
    <scope>NUCLEOTIDE SEQUENCE</scope>
    <source>
        <strain evidence="2">USDA</strain>
    </source>
</reference>
<protein>
    <submittedName>
        <fullName evidence="2 3">Uncharacterized protein</fullName>
    </submittedName>
</protein>
<reference evidence="3" key="3">
    <citation type="submission" date="2021-02" db="UniProtKB">
        <authorList>
            <consortium name="EnsemblMetazoa"/>
        </authorList>
    </citation>
    <scope>IDENTIFICATION</scope>
    <source>
        <strain evidence="3">USDA</strain>
    </source>
</reference>
<feature type="chain" id="PRO_5014570070" evidence="1">
    <location>
        <begin position="18"/>
        <end position="173"/>
    </location>
</feature>
<evidence type="ECO:0000313" key="4">
    <source>
        <dbReference type="Proteomes" id="UP000009046"/>
    </source>
</evidence>
<dbReference type="RefSeq" id="XP_002424678.1">
    <property type="nucleotide sequence ID" value="XM_002424633.1"/>
</dbReference>
<name>E0VEW6_PEDHC</name>
<dbReference type="AlphaFoldDB" id="E0VEW6"/>
<dbReference type="InParanoid" id="E0VEW6"/>
<reference evidence="2" key="1">
    <citation type="submission" date="2007-04" db="EMBL/GenBank/DDBJ databases">
        <title>Annotation of Pediculus humanus corporis strain USDA.</title>
        <authorList>
            <person name="Kirkness E."/>
            <person name="Hannick L."/>
            <person name="Hass B."/>
            <person name="Bruggner R."/>
            <person name="Lawson D."/>
            <person name="Bidwell S."/>
            <person name="Joardar V."/>
            <person name="Caler E."/>
            <person name="Walenz B."/>
            <person name="Inman J."/>
            <person name="Schobel S."/>
            <person name="Galinsky K."/>
            <person name="Amedeo P."/>
            <person name="Strausberg R."/>
        </authorList>
    </citation>
    <scope>NUCLEOTIDE SEQUENCE</scope>
    <source>
        <strain evidence="2">USDA</strain>
    </source>
</reference>
<dbReference type="EnsemblMetazoa" id="PHUM146150-RA">
    <property type="protein sequence ID" value="PHUM146150-PA"/>
    <property type="gene ID" value="PHUM146150"/>
</dbReference>
<accession>E0VEW6</accession>
<evidence type="ECO:0000313" key="3">
    <source>
        <dbReference type="EnsemblMetazoa" id="PHUM146150-PA"/>
    </source>
</evidence>